<dbReference type="EMBL" id="BQMJ01000072">
    <property type="protein sequence ID" value="GJQ15662.1"/>
    <property type="molecule type" value="Genomic_DNA"/>
</dbReference>
<dbReference type="PANTHER" id="PTHR12446:SF34">
    <property type="entry name" value="PROTEIN LIN-54 HOMOLOG"/>
    <property type="match status" value="1"/>
</dbReference>
<comment type="similarity">
    <text evidence="2">Belongs to the lin-54 family.</text>
</comment>
<proteinExistence type="inferred from homology"/>
<dbReference type="PANTHER" id="PTHR12446">
    <property type="entry name" value="TESMIN/TSO1-RELATED"/>
    <property type="match status" value="1"/>
</dbReference>
<reference evidence="6" key="2">
    <citation type="submission" date="2022-01" db="EMBL/GenBank/DDBJ databases">
        <authorList>
            <person name="Hirooka S."/>
            <person name="Miyagishima S.Y."/>
        </authorList>
    </citation>
    <scope>NUCLEOTIDE SEQUENCE</scope>
    <source>
        <strain evidence="6">NBRC 102759</strain>
    </source>
</reference>
<dbReference type="InterPro" id="IPR033467">
    <property type="entry name" value="Tesmin/TSO1-like_CXC"/>
</dbReference>
<evidence type="ECO:0000256" key="2">
    <source>
        <dbReference type="ARBA" id="ARBA00007267"/>
    </source>
</evidence>
<comment type="subcellular location">
    <subcellularLocation>
        <location evidence="1">Nucleus</location>
    </subcellularLocation>
</comment>
<dbReference type="AlphaFoldDB" id="A0A9C7Q5C4"/>
<evidence type="ECO:0000256" key="3">
    <source>
        <dbReference type="ARBA" id="ARBA00023242"/>
    </source>
</evidence>
<organism evidence="6 7">
    <name type="scientific">Galdieria partita</name>
    <dbReference type="NCBI Taxonomy" id="83374"/>
    <lineage>
        <taxon>Eukaryota</taxon>
        <taxon>Rhodophyta</taxon>
        <taxon>Bangiophyceae</taxon>
        <taxon>Galdieriales</taxon>
        <taxon>Galdieriaceae</taxon>
        <taxon>Galdieria</taxon>
    </lineage>
</organism>
<dbReference type="OrthoDB" id="4203at2759"/>
<keyword evidence="3" id="KW-0539">Nucleus</keyword>
<dbReference type="Proteomes" id="UP001061958">
    <property type="component" value="Unassembled WGS sequence"/>
</dbReference>
<name>A0A9C7Q5C4_9RHOD</name>
<dbReference type="PROSITE" id="PS51634">
    <property type="entry name" value="CRC"/>
    <property type="match status" value="1"/>
</dbReference>
<comment type="caution">
    <text evidence="6">The sequence shown here is derived from an EMBL/GenBank/DDBJ whole genome shotgun (WGS) entry which is preliminary data.</text>
</comment>
<evidence type="ECO:0000256" key="1">
    <source>
        <dbReference type="ARBA" id="ARBA00004123"/>
    </source>
</evidence>
<feature type="domain" description="CRC" evidence="5">
    <location>
        <begin position="315"/>
        <end position="436"/>
    </location>
</feature>
<evidence type="ECO:0000313" key="7">
    <source>
        <dbReference type="Proteomes" id="UP001061958"/>
    </source>
</evidence>
<feature type="region of interest" description="Disordered" evidence="4">
    <location>
        <begin position="217"/>
        <end position="248"/>
    </location>
</feature>
<evidence type="ECO:0000259" key="5">
    <source>
        <dbReference type="PROSITE" id="PS51634"/>
    </source>
</evidence>
<accession>A0A9C7Q5C4</accession>
<dbReference type="GO" id="GO:0006355">
    <property type="term" value="P:regulation of DNA-templated transcription"/>
    <property type="evidence" value="ECO:0007669"/>
    <property type="project" value="TreeGrafter"/>
</dbReference>
<dbReference type="InterPro" id="IPR005172">
    <property type="entry name" value="CRC"/>
</dbReference>
<feature type="compositionally biased region" description="Basic and acidic residues" evidence="4">
    <location>
        <begin position="223"/>
        <end position="238"/>
    </location>
</feature>
<dbReference type="GO" id="GO:0005634">
    <property type="term" value="C:nucleus"/>
    <property type="evidence" value="ECO:0007669"/>
    <property type="project" value="UniProtKB-SubCell"/>
</dbReference>
<dbReference type="SMART" id="SM01114">
    <property type="entry name" value="CXC"/>
    <property type="match status" value="2"/>
</dbReference>
<evidence type="ECO:0000256" key="4">
    <source>
        <dbReference type="SAM" id="MobiDB-lite"/>
    </source>
</evidence>
<evidence type="ECO:0000313" key="6">
    <source>
        <dbReference type="EMBL" id="GJQ15662.1"/>
    </source>
</evidence>
<dbReference type="InterPro" id="IPR028307">
    <property type="entry name" value="Lin-54_fam"/>
</dbReference>
<protein>
    <recommendedName>
        <fullName evidence="5">CRC domain-containing protein</fullName>
    </recommendedName>
</protein>
<gene>
    <name evidence="6" type="ORF">GpartN1_g7453.t1</name>
</gene>
<dbReference type="Pfam" id="PF03638">
    <property type="entry name" value="TCR"/>
    <property type="match status" value="2"/>
</dbReference>
<sequence length="445" mass="49585">MEPISKDDAYGSFSTIENCDTSLQRDNSLLFGDLQLSPITSSVKPSPAKSNTVDGNLTSEPFFPLALQCSWFNSPDNELDEDSITSKYALDPGLTPERPSRGSFLSINSVTPIHQMTFGSPFSKHAHIQSFSYRSSSIRGSNELESARAKWNQIFEENPTDDGHNEILEDTLSSLRKSSSSPNELRTFDVSKLQTDERHFLKSNITLRWKRKQALENSQGNKALRETEHKQPCVESRRTSSSTESTERYKIGDLQFKDELDLYDSNTPAFGSSSSSIHEDASESTSCLVESCSSYSYRKSRQPLLTLNNNNVNVTSNPCNCKRSQCLKLYCECFASGSYCTSKCKCNGCKNNGNNALQVKTARERTLERNPRAFSPKISESTAAVTEEGRVMRIAAHHRGCNCKRSNCRKKYCECFQAGVSCSDNCKCVDCKNQSSVSLLKNGTL</sequence>
<keyword evidence="7" id="KW-1185">Reference proteome</keyword>
<reference evidence="6" key="1">
    <citation type="journal article" date="2022" name="Proc. Natl. Acad. Sci. U.S.A.">
        <title>Life cycle and functional genomics of the unicellular red alga Galdieria for elucidating algal and plant evolution and industrial use.</title>
        <authorList>
            <person name="Hirooka S."/>
            <person name="Itabashi T."/>
            <person name="Ichinose T.M."/>
            <person name="Onuma R."/>
            <person name="Fujiwara T."/>
            <person name="Yamashita S."/>
            <person name="Jong L.W."/>
            <person name="Tomita R."/>
            <person name="Iwane A.H."/>
            <person name="Miyagishima S.Y."/>
        </authorList>
    </citation>
    <scope>NUCLEOTIDE SEQUENCE</scope>
    <source>
        <strain evidence="6">NBRC 102759</strain>
    </source>
</reference>